<reference evidence="2 3" key="1">
    <citation type="submission" date="2021-02" db="EMBL/GenBank/DDBJ databases">
        <authorList>
            <person name="Lee D.-H."/>
        </authorList>
    </citation>
    <scope>NUCLEOTIDE SEQUENCE [LARGE SCALE GENOMIC DNA]</scope>
    <source>
        <strain evidence="2 3">MMS20-R2-29</strain>
    </source>
</reference>
<evidence type="ECO:0000313" key="2">
    <source>
        <dbReference type="EMBL" id="MBM7083789.1"/>
    </source>
</evidence>
<comment type="caution">
    <text evidence="2">The sequence shown here is derived from an EMBL/GenBank/DDBJ whole genome shotgun (WGS) entry which is preliminary data.</text>
</comment>
<organism evidence="2 3">
    <name type="scientific">Micromonospora humidisoli</name>
    <dbReference type="NCBI Taxonomy" id="2807622"/>
    <lineage>
        <taxon>Bacteria</taxon>
        <taxon>Bacillati</taxon>
        <taxon>Actinomycetota</taxon>
        <taxon>Actinomycetes</taxon>
        <taxon>Micromonosporales</taxon>
        <taxon>Micromonosporaceae</taxon>
        <taxon>Micromonospora</taxon>
    </lineage>
</organism>
<gene>
    <name evidence="2" type="ORF">JQN84_14800</name>
</gene>
<dbReference type="GO" id="GO:0016787">
    <property type="term" value="F:hydrolase activity"/>
    <property type="evidence" value="ECO:0007669"/>
    <property type="project" value="UniProtKB-KW"/>
</dbReference>
<sequence>MSIALSTVKAGLRVASVVAPGLAGKWTFALFCKLRTPSRVRPNEAEIHAQAQVESIEYNGRRVVTYQWGDGTKPVLVVHGWESRGSRYAPLVAELLARGYSAVTFDAPGNGDSEGNRTTLLEYADIIEKLYERHGPFQAAVAHSFGSLALFHAMRKGVKVDRVVTVNAVCDFDYLVHRFSEELGLSERLRKDLSRRFEGLFPQEQDIYRRFSVPYQADRVTGPVLVIHDEDDRRIEMSQAKKIAAAFPGQSRMITTQGFGHSKILTDPKTLTAIADFVSESTV</sequence>
<dbReference type="RefSeq" id="WP_204958894.1">
    <property type="nucleotide sequence ID" value="NZ_JAFEUO010000003.1"/>
</dbReference>
<name>A0ABS2JED4_9ACTN</name>
<dbReference type="InterPro" id="IPR029058">
    <property type="entry name" value="AB_hydrolase_fold"/>
</dbReference>
<dbReference type="PANTHER" id="PTHR43194">
    <property type="entry name" value="HYDROLASE ALPHA/BETA FOLD FAMILY"/>
    <property type="match status" value="1"/>
</dbReference>
<dbReference type="SUPFAM" id="SSF53474">
    <property type="entry name" value="alpha/beta-Hydrolases"/>
    <property type="match status" value="1"/>
</dbReference>
<dbReference type="Gene3D" id="3.40.50.1820">
    <property type="entry name" value="alpha/beta hydrolase"/>
    <property type="match status" value="1"/>
</dbReference>
<dbReference type="PANTHER" id="PTHR43194:SF2">
    <property type="entry name" value="PEROXISOMAL MEMBRANE PROTEIN LPX1"/>
    <property type="match status" value="1"/>
</dbReference>
<dbReference type="Pfam" id="PF12697">
    <property type="entry name" value="Abhydrolase_6"/>
    <property type="match status" value="1"/>
</dbReference>
<keyword evidence="2" id="KW-0378">Hydrolase</keyword>
<accession>A0ABS2JED4</accession>
<evidence type="ECO:0000313" key="3">
    <source>
        <dbReference type="Proteomes" id="UP000809587"/>
    </source>
</evidence>
<evidence type="ECO:0000259" key="1">
    <source>
        <dbReference type="Pfam" id="PF12697"/>
    </source>
</evidence>
<keyword evidence="3" id="KW-1185">Reference proteome</keyword>
<dbReference type="InterPro" id="IPR050228">
    <property type="entry name" value="Carboxylesterase_BioH"/>
</dbReference>
<dbReference type="EMBL" id="JAFEUO010000003">
    <property type="protein sequence ID" value="MBM7083789.1"/>
    <property type="molecule type" value="Genomic_DNA"/>
</dbReference>
<dbReference type="Proteomes" id="UP000809587">
    <property type="component" value="Unassembled WGS sequence"/>
</dbReference>
<feature type="domain" description="AB hydrolase-1" evidence="1">
    <location>
        <begin position="75"/>
        <end position="211"/>
    </location>
</feature>
<protein>
    <submittedName>
        <fullName evidence="2">Alpha/beta hydrolase</fullName>
    </submittedName>
</protein>
<proteinExistence type="predicted"/>
<dbReference type="InterPro" id="IPR000073">
    <property type="entry name" value="AB_hydrolase_1"/>
</dbReference>